<dbReference type="RefSeq" id="WP_145107483.1">
    <property type="nucleotide sequence ID" value="NZ_CP036349.1"/>
</dbReference>
<dbReference type="EMBL" id="CP036349">
    <property type="protein sequence ID" value="QDV72461.1"/>
    <property type="molecule type" value="Genomic_DNA"/>
</dbReference>
<dbReference type="Proteomes" id="UP000316426">
    <property type="component" value="Chromosome"/>
</dbReference>
<dbReference type="KEGG" id="bmei:Spa11_06380"/>
<reference evidence="2 3" key="1">
    <citation type="submission" date="2019-02" db="EMBL/GenBank/DDBJ databases">
        <title>Deep-cultivation of Planctomycetes and their phenomic and genomic characterization uncovers novel biology.</title>
        <authorList>
            <person name="Wiegand S."/>
            <person name="Jogler M."/>
            <person name="Boedeker C."/>
            <person name="Pinto D."/>
            <person name="Vollmers J."/>
            <person name="Rivas-Marin E."/>
            <person name="Kohn T."/>
            <person name="Peeters S.H."/>
            <person name="Heuer A."/>
            <person name="Rast P."/>
            <person name="Oberbeckmann S."/>
            <person name="Bunk B."/>
            <person name="Jeske O."/>
            <person name="Meyerdierks A."/>
            <person name="Storesund J.E."/>
            <person name="Kallscheuer N."/>
            <person name="Luecker S."/>
            <person name="Lage O.M."/>
            <person name="Pohl T."/>
            <person name="Merkel B.J."/>
            <person name="Hornburger P."/>
            <person name="Mueller R.-W."/>
            <person name="Bruemmer F."/>
            <person name="Labrenz M."/>
            <person name="Spormann A.M."/>
            <person name="Op den Camp H."/>
            <person name="Overmann J."/>
            <person name="Amann R."/>
            <person name="Jetten M.S.M."/>
            <person name="Mascher T."/>
            <person name="Medema M.H."/>
            <person name="Devos D.P."/>
            <person name="Kaster A.-K."/>
            <person name="Ovreas L."/>
            <person name="Rohde M."/>
            <person name="Galperin M.Y."/>
            <person name="Jogler C."/>
        </authorList>
    </citation>
    <scope>NUCLEOTIDE SEQUENCE [LARGE SCALE GENOMIC DNA]</scope>
    <source>
        <strain evidence="2 3">Spa11</strain>
    </source>
</reference>
<evidence type="ECO:0008006" key="4">
    <source>
        <dbReference type="Google" id="ProtNLM"/>
    </source>
</evidence>
<evidence type="ECO:0000313" key="2">
    <source>
        <dbReference type="EMBL" id="QDV72461.1"/>
    </source>
</evidence>
<keyword evidence="3" id="KW-1185">Reference proteome</keyword>
<sequence length="192" mass="20407">MATFSATSTKSNPNPGPPGSPKLTTLSVAAPALPRPARKAAPAWACLLLSDETKRRRLLEQAAVAAGWEPIPCSSVGDAIQQHNRWRTQLAVVDLATMNAVSKSAYLHFASRVASRERLLLVCDEPTDGQGEIAARQVGAWMYLPSPEFGDGLTELLSDARAIAEKISGPRRIAQRESAAPLPVETGSGETP</sequence>
<accession>A0A518K3U5</accession>
<feature type="region of interest" description="Disordered" evidence="1">
    <location>
        <begin position="1"/>
        <end position="22"/>
    </location>
</feature>
<name>A0A518K3U5_9BACT</name>
<dbReference type="AlphaFoldDB" id="A0A518K3U5"/>
<organism evidence="2 3">
    <name type="scientific">Botrimarina mediterranea</name>
    <dbReference type="NCBI Taxonomy" id="2528022"/>
    <lineage>
        <taxon>Bacteria</taxon>
        <taxon>Pseudomonadati</taxon>
        <taxon>Planctomycetota</taxon>
        <taxon>Planctomycetia</taxon>
        <taxon>Pirellulales</taxon>
        <taxon>Lacipirellulaceae</taxon>
        <taxon>Botrimarina</taxon>
    </lineage>
</organism>
<protein>
    <recommendedName>
        <fullName evidence="4">Response regulatory domain-containing protein</fullName>
    </recommendedName>
</protein>
<evidence type="ECO:0000313" key="3">
    <source>
        <dbReference type="Proteomes" id="UP000316426"/>
    </source>
</evidence>
<evidence type="ECO:0000256" key="1">
    <source>
        <dbReference type="SAM" id="MobiDB-lite"/>
    </source>
</evidence>
<proteinExistence type="predicted"/>
<feature type="region of interest" description="Disordered" evidence="1">
    <location>
        <begin position="170"/>
        <end position="192"/>
    </location>
</feature>
<gene>
    <name evidence="2" type="ORF">Spa11_06380</name>
</gene>